<evidence type="ECO:0000256" key="8">
    <source>
        <dbReference type="ARBA" id="ARBA00022842"/>
    </source>
</evidence>
<sequence>MPSKEKVCVIVGPTAVGKTALSVELAKQYNGEIISGDSLQIYRGLDVGTAKATTEEQQGVPHHLLDICELGDSYSVADFKETARGLITEITARGKLPIVVGGTGLYIQALLFDFELGSAEGDVTNQALRDELEEYAETYGTMQLWERLRSQDQAAADLIHPNNVRRVIRAIEVIEQTGISMTAQPKVDFKDLSESCYDVKLIALESDRQALYDRINNRIESMLTNGLLAEAQQVYDFGPSQAAQGIGYKEFFPYFEGEQTLEEATEFAKQQSRRYAKRQLTWFRNRMTCEWWDLTQSPETMVDLSNDVATWLTN</sequence>
<feature type="binding site" evidence="10">
    <location>
        <begin position="14"/>
        <end position="19"/>
    </location>
    <ligand>
        <name>substrate</name>
    </ligand>
</feature>
<dbReference type="GO" id="GO:0052381">
    <property type="term" value="F:tRNA dimethylallyltransferase activity"/>
    <property type="evidence" value="ECO:0007669"/>
    <property type="project" value="UniProtKB-UniRule"/>
</dbReference>
<evidence type="ECO:0000256" key="7">
    <source>
        <dbReference type="ARBA" id="ARBA00022840"/>
    </source>
</evidence>
<evidence type="ECO:0000313" key="14">
    <source>
        <dbReference type="EMBL" id="QIL46906.1"/>
    </source>
</evidence>
<keyword evidence="8 10" id="KW-0460">Magnesium</keyword>
<feature type="site" description="Interaction with substrate tRNA" evidence="10">
    <location>
        <position position="103"/>
    </location>
</feature>
<feature type="binding site" evidence="10">
    <location>
        <begin position="12"/>
        <end position="19"/>
    </location>
    <ligand>
        <name>ATP</name>
        <dbReference type="ChEBI" id="CHEBI:30616"/>
    </ligand>
</feature>
<dbReference type="HAMAP" id="MF_00185">
    <property type="entry name" value="IPP_trans"/>
    <property type="match status" value="1"/>
</dbReference>
<keyword evidence="7 10" id="KW-0067">ATP-binding</keyword>
<evidence type="ECO:0000256" key="9">
    <source>
        <dbReference type="ARBA" id="ARBA00049563"/>
    </source>
</evidence>
<protein>
    <recommendedName>
        <fullName evidence="10">tRNA dimethylallyltransferase</fullName>
        <ecNumber evidence="10">2.5.1.75</ecNumber>
    </recommendedName>
    <alternativeName>
        <fullName evidence="10">Dimethylallyl diphosphate:tRNA dimethylallyltransferase</fullName>
        <shortName evidence="10">DMAPP:tRNA dimethylallyltransferase</shortName>
        <shortName evidence="10">DMATase</shortName>
    </alternativeName>
    <alternativeName>
        <fullName evidence="10">Isopentenyl-diphosphate:tRNA isopentenyltransferase</fullName>
        <shortName evidence="10">IPP transferase</shortName>
        <shortName evidence="10">IPPT</shortName>
        <shortName evidence="10">IPTase</shortName>
    </alternativeName>
</protein>
<evidence type="ECO:0000256" key="10">
    <source>
        <dbReference type="HAMAP-Rule" id="MF_00185"/>
    </source>
</evidence>
<keyword evidence="5 10" id="KW-0819">tRNA processing</keyword>
<dbReference type="PANTHER" id="PTHR11088:SF60">
    <property type="entry name" value="TRNA DIMETHYLALLYLTRANSFERASE"/>
    <property type="match status" value="1"/>
</dbReference>
<feature type="site" description="Interaction with substrate tRNA" evidence="10">
    <location>
        <position position="129"/>
    </location>
</feature>
<keyword evidence="6 10" id="KW-0547">Nucleotide-binding</keyword>
<dbReference type="KEGG" id="vah:G7081_07375"/>
<evidence type="ECO:0000256" key="13">
    <source>
        <dbReference type="RuleBase" id="RU003785"/>
    </source>
</evidence>
<comment type="subunit">
    <text evidence="10">Monomer.</text>
</comment>
<evidence type="ECO:0000256" key="6">
    <source>
        <dbReference type="ARBA" id="ARBA00022741"/>
    </source>
</evidence>
<proteinExistence type="inferred from homology"/>
<dbReference type="GO" id="GO:0006400">
    <property type="term" value="P:tRNA modification"/>
    <property type="evidence" value="ECO:0007669"/>
    <property type="project" value="TreeGrafter"/>
</dbReference>
<comment type="caution">
    <text evidence="10">Lacks conserved residue(s) required for the propagation of feature annotation.</text>
</comment>
<dbReference type="AlphaFoldDB" id="A0A6G8APH6"/>
<comment type="cofactor">
    <cofactor evidence="1 10">
        <name>Mg(2+)</name>
        <dbReference type="ChEBI" id="CHEBI:18420"/>
    </cofactor>
</comment>
<dbReference type="EMBL" id="CP049886">
    <property type="protein sequence ID" value="QIL46906.1"/>
    <property type="molecule type" value="Genomic_DNA"/>
</dbReference>
<keyword evidence="15" id="KW-1185">Reference proteome</keyword>
<evidence type="ECO:0000256" key="3">
    <source>
        <dbReference type="ARBA" id="ARBA00005842"/>
    </source>
</evidence>
<dbReference type="Pfam" id="PF01715">
    <property type="entry name" value="IPPT"/>
    <property type="match status" value="1"/>
</dbReference>
<dbReference type="Gene3D" id="1.10.20.140">
    <property type="match status" value="1"/>
</dbReference>
<dbReference type="InterPro" id="IPR018022">
    <property type="entry name" value="IPT"/>
</dbReference>
<dbReference type="SUPFAM" id="SSF52540">
    <property type="entry name" value="P-loop containing nucleoside triphosphate hydrolases"/>
    <property type="match status" value="2"/>
</dbReference>
<name>A0A6G8APH6_9ENTE</name>
<dbReference type="RefSeq" id="WP_166008293.1">
    <property type="nucleotide sequence ID" value="NZ_CP049886.1"/>
</dbReference>
<dbReference type="Gene3D" id="3.40.50.300">
    <property type="entry name" value="P-loop containing nucleotide triphosphate hydrolases"/>
    <property type="match status" value="1"/>
</dbReference>
<comment type="catalytic activity">
    <reaction evidence="9 10 11">
        <text>adenosine(37) in tRNA + dimethylallyl diphosphate = N(6)-dimethylallyladenosine(37) in tRNA + diphosphate</text>
        <dbReference type="Rhea" id="RHEA:26482"/>
        <dbReference type="Rhea" id="RHEA-COMP:10162"/>
        <dbReference type="Rhea" id="RHEA-COMP:10375"/>
        <dbReference type="ChEBI" id="CHEBI:33019"/>
        <dbReference type="ChEBI" id="CHEBI:57623"/>
        <dbReference type="ChEBI" id="CHEBI:74411"/>
        <dbReference type="ChEBI" id="CHEBI:74415"/>
        <dbReference type="EC" id="2.5.1.75"/>
    </reaction>
</comment>
<accession>A0A6G8APH6</accession>
<dbReference type="PANTHER" id="PTHR11088">
    <property type="entry name" value="TRNA DIMETHYLALLYLTRANSFERASE"/>
    <property type="match status" value="1"/>
</dbReference>
<feature type="region of interest" description="Interaction with substrate tRNA" evidence="10">
    <location>
        <begin position="37"/>
        <end position="40"/>
    </location>
</feature>
<dbReference type="InterPro" id="IPR027417">
    <property type="entry name" value="P-loop_NTPase"/>
</dbReference>
<evidence type="ECO:0000313" key="15">
    <source>
        <dbReference type="Proteomes" id="UP000500890"/>
    </source>
</evidence>
<dbReference type="Proteomes" id="UP000500890">
    <property type="component" value="Chromosome"/>
</dbReference>
<gene>
    <name evidence="10 14" type="primary">miaA</name>
    <name evidence="14" type="ORF">G7081_07375</name>
</gene>
<evidence type="ECO:0000256" key="1">
    <source>
        <dbReference type="ARBA" id="ARBA00001946"/>
    </source>
</evidence>
<evidence type="ECO:0000256" key="11">
    <source>
        <dbReference type="RuleBase" id="RU003783"/>
    </source>
</evidence>
<evidence type="ECO:0000256" key="12">
    <source>
        <dbReference type="RuleBase" id="RU003784"/>
    </source>
</evidence>
<evidence type="ECO:0000256" key="4">
    <source>
        <dbReference type="ARBA" id="ARBA00022679"/>
    </source>
</evidence>
<evidence type="ECO:0000256" key="2">
    <source>
        <dbReference type="ARBA" id="ARBA00003213"/>
    </source>
</evidence>
<dbReference type="InterPro" id="IPR039657">
    <property type="entry name" value="Dimethylallyltransferase"/>
</dbReference>
<organism evidence="14 15">
    <name type="scientific">Vagococcus coleopterorum</name>
    <dbReference type="NCBI Taxonomy" id="2714946"/>
    <lineage>
        <taxon>Bacteria</taxon>
        <taxon>Bacillati</taxon>
        <taxon>Bacillota</taxon>
        <taxon>Bacilli</taxon>
        <taxon>Lactobacillales</taxon>
        <taxon>Enterococcaceae</taxon>
        <taxon>Vagococcus</taxon>
    </lineage>
</organism>
<reference evidence="14 15" key="1">
    <citation type="submission" date="2020-03" db="EMBL/GenBank/DDBJ databases">
        <title>Vagococcus sp. nov., isolated from beetles.</title>
        <authorList>
            <person name="Hyun D.-W."/>
            <person name="Bae J.-W."/>
        </authorList>
    </citation>
    <scope>NUCLEOTIDE SEQUENCE [LARGE SCALE GENOMIC DNA]</scope>
    <source>
        <strain evidence="14 15">HDW17A</strain>
    </source>
</reference>
<dbReference type="GO" id="GO:0005524">
    <property type="term" value="F:ATP binding"/>
    <property type="evidence" value="ECO:0007669"/>
    <property type="project" value="UniProtKB-UniRule"/>
</dbReference>
<comment type="function">
    <text evidence="2 10 12">Catalyzes the transfer of a dimethylallyl group onto the adenine at position 37 in tRNAs that read codons beginning with uridine, leading to the formation of N6-(dimethylallyl)adenosine (i(6)A).</text>
</comment>
<comment type="similarity">
    <text evidence="3 10 13">Belongs to the IPP transferase family.</text>
</comment>
<evidence type="ECO:0000256" key="5">
    <source>
        <dbReference type="ARBA" id="ARBA00022694"/>
    </source>
</evidence>
<dbReference type="EC" id="2.5.1.75" evidence="10"/>
<keyword evidence="4 10" id="KW-0808">Transferase</keyword>
<dbReference type="NCBIfam" id="TIGR00174">
    <property type="entry name" value="miaA"/>
    <property type="match status" value="1"/>
</dbReference>